<sequence>MLFVLKGSLRADIYTNEKVFLESADVSENEMIILFDGGHGFEVTAPGTVILEAKNGPYFGVEKDKIKF</sequence>
<accession>A0A645F1B5</accession>
<dbReference type="EMBL" id="VSSQ01052344">
    <property type="protein sequence ID" value="MPN06443.1"/>
    <property type="molecule type" value="Genomic_DNA"/>
</dbReference>
<reference evidence="1" key="1">
    <citation type="submission" date="2019-08" db="EMBL/GenBank/DDBJ databases">
        <authorList>
            <person name="Kucharzyk K."/>
            <person name="Murdoch R.W."/>
            <person name="Higgins S."/>
            <person name="Loffler F."/>
        </authorList>
    </citation>
    <scope>NUCLEOTIDE SEQUENCE</scope>
</reference>
<protein>
    <recommendedName>
        <fullName evidence="2">Mannose-6-phosphate isomerase</fullName>
    </recommendedName>
</protein>
<dbReference type="AlphaFoldDB" id="A0A645F1B5"/>
<evidence type="ECO:0000313" key="1">
    <source>
        <dbReference type="EMBL" id="MPN06443.1"/>
    </source>
</evidence>
<comment type="caution">
    <text evidence="1">The sequence shown here is derived from an EMBL/GenBank/DDBJ whole genome shotgun (WGS) entry which is preliminary data.</text>
</comment>
<name>A0A645F1B5_9ZZZZ</name>
<proteinExistence type="predicted"/>
<gene>
    <name evidence="1" type="ORF">SDC9_153699</name>
</gene>
<organism evidence="1">
    <name type="scientific">bioreactor metagenome</name>
    <dbReference type="NCBI Taxonomy" id="1076179"/>
    <lineage>
        <taxon>unclassified sequences</taxon>
        <taxon>metagenomes</taxon>
        <taxon>ecological metagenomes</taxon>
    </lineage>
</organism>
<evidence type="ECO:0008006" key="2">
    <source>
        <dbReference type="Google" id="ProtNLM"/>
    </source>
</evidence>